<keyword evidence="3" id="KW-1185">Reference proteome</keyword>
<dbReference type="EMBL" id="JBBNAF010000010">
    <property type="protein sequence ID" value="KAK9107365.1"/>
    <property type="molecule type" value="Genomic_DNA"/>
</dbReference>
<gene>
    <name evidence="2" type="ORF">Syun_023376</name>
</gene>
<sequence>MKTDIISDKSEKLHIEIEQDKPLVLVQTPTLPCTFGTLYKGLKVRERSLIFYIVDTFVLNNPNATDSFVLEVPNELLNLNEGVHVSLPKYEDTLSVAAVDVRAVEGDDDDGDGFGGGGETKSEEDEGDGWGERSTYGSERREKRRESEHRDERERERREESESAERRQRGE</sequence>
<dbReference type="AlphaFoldDB" id="A0AAP0F8U0"/>
<dbReference type="Proteomes" id="UP001420932">
    <property type="component" value="Unassembled WGS sequence"/>
</dbReference>
<evidence type="ECO:0000313" key="2">
    <source>
        <dbReference type="EMBL" id="KAK9107365.1"/>
    </source>
</evidence>
<feature type="region of interest" description="Disordered" evidence="1">
    <location>
        <begin position="101"/>
        <end position="171"/>
    </location>
</feature>
<reference evidence="2 3" key="1">
    <citation type="submission" date="2024-01" db="EMBL/GenBank/DDBJ databases">
        <title>Genome assemblies of Stephania.</title>
        <authorList>
            <person name="Yang L."/>
        </authorList>
    </citation>
    <scope>NUCLEOTIDE SEQUENCE [LARGE SCALE GENOMIC DNA]</scope>
    <source>
        <strain evidence="2">YNDBR</strain>
        <tissue evidence="2">Leaf</tissue>
    </source>
</reference>
<protein>
    <submittedName>
        <fullName evidence="2">Uncharacterized protein</fullName>
    </submittedName>
</protein>
<accession>A0AAP0F8U0</accession>
<feature type="compositionally biased region" description="Basic and acidic residues" evidence="1">
    <location>
        <begin position="138"/>
        <end position="171"/>
    </location>
</feature>
<evidence type="ECO:0000313" key="3">
    <source>
        <dbReference type="Proteomes" id="UP001420932"/>
    </source>
</evidence>
<organism evidence="2 3">
    <name type="scientific">Stephania yunnanensis</name>
    <dbReference type="NCBI Taxonomy" id="152371"/>
    <lineage>
        <taxon>Eukaryota</taxon>
        <taxon>Viridiplantae</taxon>
        <taxon>Streptophyta</taxon>
        <taxon>Embryophyta</taxon>
        <taxon>Tracheophyta</taxon>
        <taxon>Spermatophyta</taxon>
        <taxon>Magnoliopsida</taxon>
        <taxon>Ranunculales</taxon>
        <taxon>Menispermaceae</taxon>
        <taxon>Menispermoideae</taxon>
        <taxon>Cissampelideae</taxon>
        <taxon>Stephania</taxon>
    </lineage>
</organism>
<evidence type="ECO:0000256" key="1">
    <source>
        <dbReference type="SAM" id="MobiDB-lite"/>
    </source>
</evidence>
<name>A0AAP0F8U0_9MAGN</name>
<comment type="caution">
    <text evidence="2">The sequence shown here is derived from an EMBL/GenBank/DDBJ whole genome shotgun (WGS) entry which is preliminary data.</text>
</comment>
<proteinExistence type="predicted"/>